<name>A0A015KFV6_RHIIW</name>
<comment type="caution">
    <text evidence="1">The sequence shown here is derived from an EMBL/GenBank/DDBJ whole genome shotgun (WGS) entry which is preliminary data.</text>
</comment>
<dbReference type="InterPro" id="IPR027417">
    <property type="entry name" value="P-loop_NTPase"/>
</dbReference>
<gene>
    <name evidence="1" type="ORF">RirG_197420</name>
</gene>
<dbReference type="STRING" id="1432141.A0A015KFV6"/>
<dbReference type="Gene3D" id="3.40.50.300">
    <property type="entry name" value="P-loop containing nucleotide triphosphate hydrolases"/>
    <property type="match status" value="1"/>
</dbReference>
<proteinExistence type="predicted"/>
<dbReference type="PANTHER" id="PTHR48419">
    <property type="entry name" value="SULFOTRANSFERASE DOMAIN-CONTAINING PROTEIN"/>
    <property type="match status" value="1"/>
</dbReference>
<dbReference type="Proteomes" id="UP000022910">
    <property type="component" value="Unassembled WGS sequence"/>
</dbReference>
<dbReference type="PANTHER" id="PTHR48419:SF1">
    <property type="entry name" value="SULFOTRANSFERASE DOMAIN-CONTAINING PROTEIN"/>
    <property type="match status" value="1"/>
</dbReference>
<dbReference type="OMA" id="TVVFHEP"/>
<keyword evidence="2" id="KW-1185">Reference proteome</keyword>
<dbReference type="OrthoDB" id="2405944at2759"/>
<accession>A0A015KFV6</accession>
<dbReference type="InterPro" id="IPR053226">
    <property type="entry name" value="Pyrrolopyrazine_biosynth_F"/>
</dbReference>
<evidence type="ECO:0000313" key="2">
    <source>
        <dbReference type="Proteomes" id="UP000022910"/>
    </source>
</evidence>
<organism evidence="1 2">
    <name type="scientific">Rhizophagus irregularis (strain DAOM 197198w)</name>
    <name type="common">Glomus intraradices</name>
    <dbReference type="NCBI Taxonomy" id="1432141"/>
    <lineage>
        <taxon>Eukaryota</taxon>
        <taxon>Fungi</taxon>
        <taxon>Fungi incertae sedis</taxon>
        <taxon>Mucoromycota</taxon>
        <taxon>Glomeromycotina</taxon>
        <taxon>Glomeromycetes</taxon>
        <taxon>Glomerales</taxon>
        <taxon>Glomeraceae</taxon>
        <taxon>Rhizophagus</taxon>
    </lineage>
</organism>
<dbReference type="HOGENOM" id="CLU_033907_1_1_1"/>
<dbReference type="AlphaFoldDB" id="A0A015KFV6"/>
<reference evidence="1 2" key="1">
    <citation type="submission" date="2014-02" db="EMBL/GenBank/DDBJ databases">
        <title>Single nucleus genome sequencing reveals high similarity among nuclei of an endomycorrhizal fungus.</title>
        <authorList>
            <person name="Lin K."/>
            <person name="Geurts R."/>
            <person name="Zhang Z."/>
            <person name="Limpens E."/>
            <person name="Saunders D.G."/>
            <person name="Mu D."/>
            <person name="Pang E."/>
            <person name="Cao H."/>
            <person name="Cha H."/>
            <person name="Lin T."/>
            <person name="Zhou Q."/>
            <person name="Shang Y."/>
            <person name="Li Y."/>
            <person name="Ivanov S."/>
            <person name="Sharma T."/>
            <person name="Velzen R.V."/>
            <person name="Ruijter N.D."/>
            <person name="Aanen D.K."/>
            <person name="Win J."/>
            <person name="Kamoun S."/>
            <person name="Bisseling T."/>
            <person name="Huang S."/>
        </authorList>
    </citation>
    <scope>NUCLEOTIDE SEQUENCE [LARGE SCALE GENOMIC DNA]</scope>
    <source>
        <strain evidence="2">DAOM197198w</strain>
    </source>
</reference>
<dbReference type="SUPFAM" id="SSF52540">
    <property type="entry name" value="P-loop containing nucleoside triphosphate hydrolases"/>
    <property type="match status" value="1"/>
</dbReference>
<evidence type="ECO:0000313" key="1">
    <source>
        <dbReference type="EMBL" id="EXX58501.1"/>
    </source>
</evidence>
<dbReference type="EMBL" id="JEMT01026776">
    <property type="protein sequence ID" value="EXX58501.1"/>
    <property type="molecule type" value="Genomic_DNA"/>
</dbReference>
<protein>
    <submittedName>
        <fullName evidence="1">Uncharacterized protein</fullName>
    </submittedName>
</protein>
<sequence>MTDQRPIILWAHPRSRSTVFERPFLQLNQEFYVVHEPLVPIRVAHYTKNEKILNKIQPPNPTDPITFPHHFTPTLNEIIKPHYYNGDQTKPLRVFVKDFARVYFNESKGNPLQSKEVLSKFKHTFLFRNPEQSVKSYYKAANASNKAWDEVNAPNSKRFEFFSAELIGLKELRDFYDLIKNVTGEEIALVDSDDLVQEPEKILRKYCEMVGVEFKIEMLEWKAEEELRFWDVTLPDIHYLPDLYKIWHKNAIKHTGFNETKKEEKEEIEYPQYVYDIIAENKPHYEYLLQYKINI</sequence>